<evidence type="ECO:0000256" key="6">
    <source>
        <dbReference type="ARBA" id="ARBA00023274"/>
    </source>
</evidence>
<dbReference type="Proteomes" id="UP000002499">
    <property type="component" value="Unassembled WGS sequence"/>
</dbReference>
<dbReference type="AlphaFoldDB" id="E9DS36"/>
<comment type="function">
    <text evidence="7">Component of the signal recognition particle (SRP) complex, a ribonucleoprotein complex that mediates the cotranslational targeting of secretory and membrane proteins to the endoplasmic reticulum (ER).</text>
</comment>
<feature type="region of interest" description="Disordered" evidence="8">
    <location>
        <begin position="42"/>
        <end position="81"/>
    </location>
</feature>
<evidence type="ECO:0000256" key="8">
    <source>
        <dbReference type="SAM" id="MobiDB-lite"/>
    </source>
</evidence>
<dbReference type="GO" id="GO:0005786">
    <property type="term" value="C:signal recognition particle, endoplasmic reticulum targeting"/>
    <property type="evidence" value="ECO:0007669"/>
    <property type="project" value="UniProtKB-UniRule"/>
</dbReference>
<dbReference type="GO" id="GO:0030942">
    <property type="term" value="F:endoplasmic reticulum signal peptide binding"/>
    <property type="evidence" value="ECO:0007669"/>
    <property type="project" value="UniProtKB-UniRule"/>
</dbReference>
<keyword evidence="10" id="KW-1185">Reference proteome</keyword>
<dbReference type="SUPFAM" id="SSF54762">
    <property type="entry name" value="Signal recognition particle alu RNA binding heterodimer, SRP9/14"/>
    <property type="match status" value="1"/>
</dbReference>
<dbReference type="STRING" id="655827.E9DS36"/>
<evidence type="ECO:0000256" key="1">
    <source>
        <dbReference type="ARBA" id="ARBA00004496"/>
    </source>
</evidence>
<evidence type="ECO:0000313" key="9">
    <source>
        <dbReference type="EMBL" id="EFY93618.1"/>
    </source>
</evidence>
<evidence type="ECO:0000313" key="10">
    <source>
        <dbReference type="Proteomes" id="UP000002499"/>
    </source>
</evidence>
<keyword evidence="6 7" id="KW-0687">Ribonucleoprotein</keyword>
<comment type="subcellular location">
    <subcellularLocation>
        <location evidence="1 7">Cytoplasm</location>
    </subcellularLocation>
</comment>
<comment type="similarity">
    <text evidence="2 7">Belongs to the SRP14 family.</text>
</comment>
<organism evidence="10">
    <name type="scientific">Metarhizium acridum (strain CQMa 102)</name>
    <dbReference type="NCBI Taxonomy" id="655827"/>
    <lineage>
        <taxon>Eukaryota</taxon>
        <taxon>Fungi</taxon>
        <taxon>Dikarya</taxon>
        <taxon>Ascomycota</taxon>
        <taxon>Pezizomycotina</taxon>
        <taxon>Sordariomycetes</taxon>
        <taxon>Hypocreomycetidae</taxon>
        <taxon>Hypocreales</taxon>
        <taxon>Clavicipitaceae</taxon>
        <taxon>Metarhizium</taxon>
    </lineage>
</organism>
<accession>E9DS36</accession>
<keyword evidence="5 7" id="KW-0733">Signal recognition particle</keyword>
<keyword evidence="3 7" id="KW-0963">Cytoplasm</keyword>
<comment type="subunit">
    <text evidence="7">Component of a fungal signal recognition particle (SRP) complex that consists of a 7SL RNA molecule (scR1) and at least six protein subunits: SRP72, SRP68, SRP54, SEC65, SRP21 and SRP14.</text>
</comment>
<dbReference type="HOGENOM" id="CLU_094309_1_0_1"/>
<dbReference type="OMA" id="NAPNPKT"/>
<protein>
    <recommendedName>
        <fullName evidence="7">Signal recognition particle subunit SRP14</fullName>
    </recommendedName>
    <alternativeName>
        <fullName evidence="7">Signal recognition particle 14 kDa protein</fullName>
    </alternativeName>
</protein>
<gene>
    <name evidence="9" type="ORF">MAC_00109</name>
</gene>
<proteinExistence type="inferred from homology"/>
<evidence type="ECO:0000256" key="5">
    <source>
        <dbReference type="ARBA" id="ARBA00023135"/>
    </source>
</evidence>
<evidence type="ECO:0000256" key="3">
    <source>
        <dbReference type="ARBA" id="ARBA00022490"/>
    </source>
</evidence>
<evidence type="ECO:0000256" key="4">
    <source>
        <dbReference type="ARBA" id="ARBA00022884"/>
    </source>
</evidence>
<dbReference type="Gene3D" id="3.30.720.10">
    <property type="entry name" value="Signal recognition particle alu RNA binding heterodimer, srp9/1"/>
    <property type="match status" value="1"/>
</dbReference>
<dbReference type="eggNOG" id="ENOG502S9M6">
    <property type="taxonomic scope" value="Eukaryota"/>
</dbReference>
<dbReference type="Pfam" id="PF02290">
    <property type="entry name" value="SRP14"/>
    <property type="match status" value="1"/>
</dbReference>
<name>E9DS36_METAQ</name>
<dbReference type="GO" id="GO:0008312">
    <property type="term" value="F:7S RNA binding"/>
    <property type="evidence" value="ECO:0007669"/>
    <property type="project" value="UniProtKB-UniRule"/>
</dbReference>
<dbReference type="FunCoup" id="E9DS36">
    <property type="interactions" value="51"/>
</dbReference>
<dbReference type="OrthoDB" id="19209at2759"/>
<dbReference type="EMBL" id="GL698470">
    <property type="protein sequence ID" value="EFY93618.1"/>
    <property type="molecule type" value="Genomic_DNA"/>
</dbReference>
<dbReference type="GO" id="GO:0006614">
    <property type="term" value="P:SRP-dependent cotranslational protein targeting to membrane"/>
    <property type="evidence" value="ECO:0007669"/>
    <property type="project" value="UniProtKB-UniRule"/>
</dbReference>
<dbReference type="InterPro" id="IPR003210">
    <property type="entry name" value="Signal_recog_particle_SRP14"/>
</dbReference>
<evidence type="ECO:0000256" key="2">
    <source>
        <dbReference type="ARBA" id="ARBA00010349"/>
    </source>
</evidence>
<evidence type="ECO:0000256" key="7">
    <source>
        <dbReference type="RuleBase" id="RU368100"/>
    </source>
</evidence>
<keyword evidence="4 7" id="KW-0694">RNA-binding</keyword>
<sequence>MRYSHTTNPAEQFFSKLDELFTQRKGASHGAVYLTQKRLMSHTEEDTMEKSDAGSDQYPTGPMPVLIRASNGKSKRNRSDKIKMSTIVEPHDLDSFYIRFADICKSGMVALKPRDRSKKKAKAKKKKAAS</sequence>
<reference evidence="9 10" key="1">
    <citation type="journal article" date="2011" name="PLoS Genet.">
        <title>Genome sequencing and comparative transcriptomics of the model entomopathogenic fungi Metarhizium anisopliae and M. acridum.</title>
        <authorList>
            <person name="Gao Q."/>
            <person name="Jin K."/>
            <person name="Ying S.H."/>
            <person name="Zhang Y."/>
            <person name="Xiao G."/>
            <person name="Shang Y."/>
            <person name="Duan Z."/>
            <person name="Hu X."/>
            <person name="Xie X.Q."/>
            <person name="Zhou G."/>
            <person name="Peng G."/>
            <person name="Luo Z."/>
            <person name="Huang W."/>
            <person name="Wang B."/>
            <person name="Fang W."/>
            <person name="Wang S."/>
            <person name="Zhong Y."/>
            <person name="Ma L.J."/>
            <person name="St Leger R.J."/>
            <person name="Zhao G.P."/>
            <person name="Pei Y."/>
            <person name="Feng M.G."/>
            <person name="Xia Y."/>
            <person name="Wang C."/>
        </authorList>
    </citation>
    <scope>NUCLEOTIDE SEQUENCE [LARGE SCALE GENOMIC DNA]</scope>
    <source>
        <strain evidence="9 10">CQMa 102</strain>
    </source>
</reference>
<dbReference type="InParanoid" id="E9DS36"/>
<dbReference type="PANTHER" id="PTHR12013">
    <property type="entry name" value="SIGNAL RECOGNITION PARTICLE 14 KD PROTEIN"/>
    <property type="match status" value="1"/>
</dbReference>
<feature type="compositionally biased region" description="Basic and acidic residues" evidence="8">
    <location>
        <begin position="42"/>
        <end position="53"/>
    </location>
</feature>
<dbReference type="InterPro" id="IPR009018">
    <property type="entry name" value="Signal_recog_particle_SRP9/14"/>
</dbReference>